<dbReference type="InterPro" id="IPR036890">
    <property type="entry name" value="HATPase_C_sf"/>
</dbReference>
<sequence length="132" mass="14103">MRTSEVYGREPGTIAAARLLTTAFLARVGERIARPLPQRTIDNARLVVSELVTNAVKYTTGAYGIDLELADGHVLITVWDTSPQAITPMAPDPGRVGQHGMEIVLALYGSFDAVTTPTGKRITVRVDLSAAA</sequence>
<dbReference type="Gene3D" id="3.30.565.10">
    <property type="entry name" value="Histidine kinase-like ATPase, C-terminal domain"/>
    <property type="match status" value="1"/>
</dbReference>
<dbReference type="GO" id="GO:0005524">
    <property type="term" value="F:ATP binding"/>
    <property type="evidence" value="ECO:0007669"/>
    <property type="project" value="UniProtKB-KW"/>
</dbReference>
<comment type="caution">
    <text evidence="3">The sequence shown here is derived from an EMBL/GenBank/DDBJ whole genome shotgun (WGS) entry which is preliminary data.</text>
</comment>
<keyword evidence="1" id="KW-0808">Transferase</keyword>
<dbReference type="CDD" id="cd16936">
    <property type="entry name" value="HATPase_RsbW-like"/>
    <property type="match status" value="1"/>
</dbReference>
<keyword evidence="3" id="KW-0547">Nucleotide-binding</keyword>
<dbReference type="InterPro" id="IPR003594">
    <property type="entry name" value="HATPase_dom"/>
</dbReference>
<feature type="domain" description="Histidine kinase/HSP90-like ATPase" evidence="2">
    <location>
        <begin position="14"/>
        <end position="125"/>
    </location>
</feature>
<gene>
    <name evidence="3" type="ORF">POF50_023165</name>
</gene>
<organism evidence="3">
    <name type="scientific">Streptantibioticus silvisoli</name>
    <dbReference type="NCBI Taxonomy" id="2705255"/>
    <lineage>
        <taxon>Bacteria</taxon>
        <taxon>Bacillati</taxon>
        <taxon>Actinomycetota</taxon>
        <taxon>Actinomycetes</taxon>
        <taxon>Kitasatosporales</taxon>
        <taxon>Streptomycetaceae</taxon>
        <taxon>Streptantibioticus</taxon>
    </lineage>
</organism>
<evidence type="ECO:0000259" key="2">
    <source>
        <dbReference type="Pfam" id="PF13581"/>
    </source>
</evidence>
<dbReference type="InterPro" id="IPR050267">
    <property type="entry name" value="Anti-sigma-factor_SerPK"/>
</dbReference>
<keyword evidence="3" id="KW-0067">ATP-binding</keyword>
<reference evidence="3" key="1">
    <citation type="submission" date="2023-05" db="EMBL/GenBank/DDBJ databases">
        <title>Streptantibioticus silvisoli sp. nov., acidotolerant actinomycetes 1 from pine litter.</title>
        <authorList>
            <person name="Swiecimska M."/>
            <person name="Golinska P."/>
            <person name="Sangal V."/>
            <person name="Wachnowicz B."/>
            <person name="Goodfellow M."/>
        </authorList>
    </citation>
    <scope>NUCLEOTIDE SEQUENCE</scope>
    <source>
        <strain evidence="3">SL13</strain>
    </source>
</reference>
<accession>A0AA90H7Z2</accession>
<keyword evidence="1" id="KW-0723">Serine/threonine-protein kinase</keyword>
<name>A0AA90H7Z2_9ACTN</name>
<dbReference type="GO" id="GO:0004674">
    <property type="term" value="F:protein serine/threonine kinase activity"/>
    <property type="evidence" value="ECO:0007669"/>
    <property type="project" value="UniProtKB-KW"/>
</dbReference>
<dbReference type="EMBL" id="JABXJJ020000029">
    <property type="protein sequence ID" value="MDI5972199.1"/>
    <property type="molecule type" value="Genomic_DNA"/>
</dbReference>
<dbReference type="Pfam" id="PF13581">
    <property type="entry name" value="HATPase_c_2"/>
    <property type="match status" value="1"/>
</dbReference>
<evidence type="ECO:0000256" key="1">
    <source>
        <dbReference type="ARBA" id="ARBA00022527"/>
    </source>
</evidence>
<dbReference type="RefSeq" id="WP_271316208.1">
    <property type="nucleotide sequence ID" value="NZ_JABXJJ020000029.1"/>
</dbReference>
<dbReference type="SUPFAM" id="SSF55874">
    <property type="entry name" value="ATPase domain of HSP90 chaperone/DNA topoisomerase II/histidine kinase"/>
    <property type="match status" value="1"/>
</dbReference>
<dbReference type="PANTHER" id="PTHR35526">
    <property type="entry name" value="ANTI-SIGMA-F FACTOR RSBW-RELATED"/>
    <property type="match status" value="1"/>
</dbReference>
<dbReference type="PANTHER" id="PTHR35526:SF3">
    <property type="entry name" value="ANTI-SIGMA-F FACTOR RSBW"/>
    <property type="match status" value="1"/>
</dbReference>
<evidence type="ECO:0000313" key="3">
    <source>
        <dbReference type="EMBL" id="MDI5972199.1"/>
    </source>
</evidence>
<dbReference type="AlphaFoldDB" id="A0AA90H7Z2"/>
<protein>
    <submittedName>
        <fullName evidence="3">ATP-binding protein</fullName>
    </submittedName>
</protein>
<proteinExistence type="predicted"/>
<keyword evidence="1" id="KW-0418">Kinase</keyword>